<dbReference type="PANTHER" id="PTHR10073:SF12">
    <property type="entry name" value="DNA MISMATCH REPAIR PROTEIN MLH1"/>
    <property type="match status" value="1"/>
</dbReference>
<evidence type="ECO:0000256" key="4">
    <source>
        <dbReference type="HAMAP-Rule" id="MF_00149"/>
    </source>
</evidence>
<dbReference type="Gene3D" id="3.30.230.10">
    <property type="match status" value="1"/>
</dbReference>
<dbReference type="FunFam" id="3.30.565.10:FF:000003">
    <property type="entry name" value="DNA mismatch repair endonuclease MutL"/>
    <property type="match status" value="1"/>
</dbReference>
<dbReference type="InterPro" id="IPR037198">
    <property type="entry name" value="MutL_C_sf"/>
</dbReference>
<dbReference type="SMART" id="SM01340">
    <property type="entry name" value="DNA_mis_repair"/>
    <property type="match status" value="1"/>
</dbReference>
<dbReference type="SUPFAM" id="SSF118116">
    <property type="entry name" value="DNA mismatch repair protein MutL"/>
    <property type="match status" value="1"/>
</dbReference>
<dbReference type="Proteomes" id="UP000321408">
    <property type="component" value="Chromosome"/>
</dbReference>
<dbReference type="GO" id="GO:0005524">
    <property type="term" value="F:ATP binding"/>
    <property type="evidence" value="ECO:0007669"/>
    <property type="project" value="InterPro"/>
</dbReference>
<dbReference type="GO" id="GO:0140664">
    <property type="term" value="F:ATP-dependent DNA damage sensor activity"/>
    <property type="evidence" value="ECO:0007669"/>
    <property type="project" value="InterPro"/>
</dbReference>
<dbReference type="CDD" id="cd16926">
    <property type="entry name" value="HATPase_MutL-MLH-PMS-like"/>
    <property type="match status" value="1"/>
</dbReference>
<dbReference type="SUPFAM" id="SSF54211">
    <property type="entry name" value="Ribosomal protein S5 domain 2-like"/>
    <property type="match status" value="1"/>
</dbReference>
<keyword evidence="6" id="KW-1185">Reference proteome</keyword>
<evidence type="ECO:0000313" key="6">
    <source>
        <dbReference type="Proteomes" id="UP000321408"/>
    </source>
</evidence>
<dbReference type="HAMAP" id="MF_00149">
    <property type="entry name" value="DNA_mis_repair"/>
    <property type="match status" value="1"/>
</dbReference>
<evidence type="ECO:0000256" key="3">
    <source>
        <dbReference type="ARBA" id="ARBA00023204"/>
    </source>
</evidence>
<dbReference type="Gene3D" id="3.30.565.10">
    <property type="entry name" value="Histidine kinase-like ATPase, C-terminal domain"/>
    <property type="match status" value="1"/>
</dbReference>
<dbReference type="NCBIfam" id="TIGR00585">
    <property type="entry name" value="mutl"/>
    <property type="match status" value="1"/>
</dbReference>
<dbReference type="InterPro" id="IPR020568">
    <property type="entry name" value="Ribosomal_Su5_D2-typ_SF"/>
</dbReference>
<dbReference type="GO" id="GO:0016887">
    <property type="term" value="F:ATP hydrolysis activity"/>
    <property type="evidence" value="ECO:0007669"/>
    <property type="project" value="InterPro"/>
</dbReference>
<dbReference type="PROSITE" id="PS00058">
    <property type="entry name" value="DNA_MISMATCH_REPAIR_1"/>
    <property type="match status" value="1"/>
</dbReference>
<dbReference type="InterPro" id="IPR014721">
    <property type="entry name" value="Ribsml_uS5_D2-typ_fold_subgr"/>
</dbReference>
<dbReference type="OrthoDB" id="146201at2157"/>
<comment type="function">
    <text evidence="4">This protein is involved in the repair of mismatches in DNA. It is required for dam-dependent methyl-directed DNA mismatch repair. May act as a 'molecular matchmaker', a protein that promotes the formation of a stable complex between two or more DNA-binding proteins in an ATP-dependent manner without itself being part of a final effector complex.</text>
</comment>
<dbReference type="SMR" id="A0A5B9D6H3"/>
<dbReference type="InterPro" id="IPR014790">
    <property type="entry name" value="MutL_C"/>
</dbReference>
<dbReference type="InterPro" id="IPR038973">
    <property type="entry name" value="MutL/Mlh/Pms-like"/>
</dbReference>
<dbReference type="PANTHER" id="PTHR10073">
    <property type="entry name" value="DNA MISMATCH REPAIR PROTEIN MLH, PMS, MUTL"/>
    <property type="match status" value="1"/>
</dbReference>
<dbReference type="Pfam" id="PF01119">
    <property type="entry name" value="DNA_mis_repair"/>
    <property type="match status" value="1"/>
</dbReference>
<comment type="similarity">
    <text evidence="1 4">Belongs to the DNA mismatch repair MutL/HexB family.</text>
</comment>
<dbReference type="Pfam" id="PF08676">
    <property type="entry name" value="MutL_C"/>
    <property type="match status" value="1"/>
</dbReference>
<protein>
    <recommendedName>
        <fullName evidence="4">DNA mismatch repair protein MutL</fullName>
    </recommendedName>
</protein>
<dbReference type="Gene3D" id="3.30.1540.20">
    <property type="entry name" value="MutL, C-terminal domain, dimerisation subdomain"/>
    <property type="match status" value="1"/>
</dbReference>
<dbReference type="EMBL" id="CP042905">
    <property type="protein sequence ID" value="QEE14387.2"/>
    <property type="molecule type" value="Genomic_DNA"/>
</dbReference>
<keyword evidence="3 4" id="KW-0234">DNA repair</keyword>
<dbReference type="CDD" id="cd00782">
    <property type="entry name" value="MutL_Trans"/>
    <property type="match status" value="1"/>
</dbReference>
<dbReference type="InterPro" id="IPR020667">
    <property type="entry name" value="DNA_mismatch_repair_MutL"/>
</dbReference>
<name>A0A5B9D6H3_9ARCH</name>
<dbReference type="InterPro" id="IPR036890">
    <property type="entry name" value="HATPase_C_sf"/>
</dbReference>
<proteinExistence type="inferred from homology"/>
<dbReference type="AlphaFoldDB" id="A0A5B9D6H3"/>
<dbReference type="GO" id="GO:0032300">
    <property type="term" value="C:mismatch repair complex"/>
    <property type="evidence" value="ECO:0007669"/>
    <property type="project" value="InterPro"/>
</dbReference>
<dbReference type="InterPro" id="IPR014762">
    <property type="entry name" value="DNA_mismatch_repair_CS"/>
</dbReference>
<evidence type="ECO:0000256" key="1">
    <source>
        <dbReference type="ARBA" id="ARBA00006082"/>
    </source>
</evidence>
<dbReference type="Gene3D" id="3.30.1370.100">
    <property type="entry name" value="MutL, C-terminal domain, regulatory subdomain"/>
    <property type="match status" value="1"/>
</dbReference>
<dbReference type="InterPro" id="IPR002099">
    <property type="entry name" value="MutL/Mlh/PMS"/>
</dbReference>
<keyword evidence="5" id="KW-0540">Nuclease</keyword>
<reference evidence="5 6" key="1">
    <citation type="journal article" date="2020" name="Nature">
        <title>Isolation of an archaeon at the prokaryote-eukaryote interface.</title>
        <authorList>
            <person name="Imachi H."/>
            <person name="Nobu M.K."/>
            <person name="Nakahara N."/>
            <person name="Morono Y."/>
            <person name="Ogawara M."/>
            <person name="Takaki Y."/>
            <person name="Takano Y."/>
            <person name="Uematsu K."/>
            <person name="Ikuta T."/>
            <person name="Ito M."/>
            <person name="Matsui Y."/>
            <person name="Miyazaki M."/>
            <person name="Murata K."/>
            <person name="Saito Y."/>
            <person name="Sakai S."/>
            <person name="Song C."/>
            <person name="Tasumi E."/>
            <person name="Yamanaka Y."/>
            <person name="Yamaguchi T."/>
            <person name="Kamagata Y."/>
            <person name="Tamaki H."/>
            <person name="Takai K."/>
        </authorList>
    </citation>
    <scope>NUCLEOTIDE SEQUENCE [LARGE SCALE GENOMIC DNA]</scope>
    <source>
        <strain evidence="5 6">MK-D1</strain>
    </source>
</reference>
<dbReference type="InterPro" id="IPR042121">
    <property type="entry name" value="MutL_C_regsub"/>
</dbReference>
<dbReference type="InterPro" id="IPR042120">
    <property type="entry name" value="MutL_C_dimsub"/>
</dbReference>
<organism evidence="5 6">
    <name type="scientific">Promethearchaeum syntrophicum</name>
    <dbReference type="NCBI Taxonomy" id="2594042"/>
    <lineage>
        <taxon>Archaea</taxon>
        <taxon>Promethearchaeati</taxon>
        <taxon>Promethearchaeota</taxon>
        <taxon>Promethearchaeia</taxon>
        <taxon>Promethearchaeales</taxon>
        <taxon>Promethearchaeaceae</taxon>
        <taxon>Promethearchaeum</taxon>
    </lineage>
</organism>
<keyword evidence="2 4" id="KW-0227">DNA damage</keyword>
<evidence type="ECO:0000256" key="2">
    <source>
        <dbReference type="ARBA" id="ARBA00022763"/>
    </source>
</evidence>
<dbReference type="InterPro" id="IPR013507">
    <property type="entry name" value="DNA_mismatch_S5_2-like"/>
</dbReference>
<accession>A0A5B9D6H3</accession>
<reference evidence="5 6" key="2">
    <citation type="journal article" date="2024" name="Int. J. Syst. Evol. Microbiol.">
        <title>Promethearchaeum syntrophicum gen. nov., sp. nov., an anaerobic, obligately syntrophic archaeon, the first isolate of the lineage 'Asgard' archaea, and proposal of the new archaeal phylum Promethearchaeota phyl. nov. and kingdom Promethearchaeati regn. nov.</title>
        <authorList>
            <person name="Imachi H."/>
            <person name="Nobu M.K."/>
            <person name="Kato S."/>
            <person name="Takaki Y."/>
            <person name="Miyazaki M."/>
            <person name="Miyata M."/>
            <person name="Ogawara M."/>
            <person name="Saito Y."/>
            <person name="Sakai S."/>
            <person name="Tahara Y.O."/>
            <person name="Takano Y."/>
            <person name="Tasumi E."/>
            <person name="Uematsu K."/>
            <person name="Yoshimura T."/>
            <person name="Itoh T."/>
            <person name="Ohkuma M."/>
            <person name="Takai K."/>
        </authorList>
    </citation>
    <scope>NUCLEOTIDE SEQUENCE [LARGE SCALE GENOMIC DNA]</scope>
    <source>
        <strain evidence="5 6">MK-D1</strain>
    </source>
</reference>
<evidence type="ECO:0000313" key="5">
    <source>
        <dbReference type="EMBL" id="QEE14387.2"/>
    </source>
</evidence>
<sequence>MRKIHLIEGYSKIAAGEVIERPASVVKELLENALDAEADQIFITIENAGKNLIQIQDNGKGINEDDMEIAFQSHTSSKIKSADELDNLHTLGFRGEALASIAAISQIEIISHPAHQDYGKKLEIFEGKIKNNEQCGAPVGTTIKVANLFFNLPVRKKFMRSNRVELGHITDVLTRYSLAYPKVHFKLIHNSIVIINSPAWSDQNNVEGKNNLDPYKYAIQTIYGKNVSSNLIPIHFNDGNIKLNGFIGSPEISRSDKSAASLFVNKRLVTNNKISQLIINSYKDYLMRNRFPFYIIYIDVPPNKVDFNIHPSKKTVKFEDESKFFVDLQIIINDLIIGGFKQYHTKMNEEGKQKSNKDETIIDYWTLSNPKIIKPDLSPTPPLIMNSTKSIKSARSQYSQDKKTHKTTQSHFKIGDNTSKPFKPSLNSVKDKKNSLISSQSKSSTIKPKINVTQLPPLNILNSGIQAGKNYLIFQNDEELVLIDQHAAHERINYEKVQEIYNSKTIPIQTLLVPLKMEVSPNETEFIKEAIPEMKTYGFEIEHFGRNTFIIRTIPVFINMQSNEALIKDMCMEILNLGKEHSFSEKRREILQFMGCHKSITAGDEIWSEEKIRNLIQQLDSCENPHACAHGRPVYIKIPFKELDKWFHRTT</sequence>
<keyword evidence="5" id="KW-0255">Endonuclease</keyword>
<dbReference type="GO" id="GO:0006298">
    <property type="term" value="P:mismatch repair"/>
    <property type="evidence" value="ECO:0007669"/>
    <property type="project" value="UniProtKB-UniRule"/>
</dbReference>
<dbReference type="Pfam" id="PF13589">
    <property type="entry name" value="HATPase_c_3"/>
    <property type="match status" value="1"/>
</dbReference>
<dbReference type="SMART" id="SM00853">
    <property type="entry name" value="MutL_C"/>
    <property type="match status" value="1"/>
</dbReference>
<dbReference type="SUPFAM" id="SSF55874">
    <property type="entry name" value="ATPase domain of HSP90 chaperone/DNA topoisomerase II/histidine kinase"/>
    <property type="match status" value="1"/>
</dbReference>
<dbReference type="GO" id="GO:0030983">
    <property type="term" value="F:mismatched DNA binding"/>
    <property type="evidence" value="ECO:0007669"/>
    <property type="project" value="InterPro"/>
</dbReference>
<gene>
    <name evidence="4 5" type="primary">mutL</name>
    <name evidence="5" type="ORF">DSAG12_00200</name>
</gene>
<keyword evidence="5" id="KW-0378">Hydrolase</keyword>
<dbReference type="KEGG" id="psyt:DSAG12_00200"/>